<comment type="caution">
    <text evidence="1">The sequence shown here is derived from an EMBL/GenBank/DDBJ whole genome shotgun (WGS) entry which is preliminary data.</text>
</comment>
<evidence type="ECO:0000313" key="2">
    <source>
        <dbReference type="Proteomes" id="UP001626550"/>
    </source>
</evidence>
<evidence type="ECO:0000313" key="1">
    <source>
        <dbReference type="EMBL" id="KAL3316819.1"/>
    </source>
</evidence>
<dbReference type="EMBL" id="JBJKFK010000477">
    <property type="protein sequence ID" value="KAL3316819.1"/>
    <property type="molecule type" value="Genomic_DNA"/>
</dbReference>
<dbReference type="Proteomes" id="UP001626550">
    <property type="component" value="Unassembled WGS sequence"/>
</dbReference>
<accession>A0ABD2QBC0</accession>
<protein>
    <submittedName>
        <fullName evidence="1">Uncharacterized protein</fullName>
    </submittedName>
</protein>
<proteinExistence type="predicted"/>
<reference evidence="1 2" key="1">
    <citation type="submission" date="2024-11" db="EMBL/GenBank/DDBJ databases">
        <title>Adaptive evolution of stress response genes in parasites aligns with host niche diversity.</title>
        <authorList>
            <person name="Hahn C."/>
            <person name="Resl P."/>
        </authorList>
    </citation>
    <scope>NUCLEOTIDE SEQUENCE [LARGE SCALE GENOMIC DNA]</scope>
    <source>
        <strain evidence="1">EGGRZ-B1_66</strain>
        <tissue evidence="1">Body</tissue>
    </source>
</reference>
<gene>
    <name evidence="1" type="ORF">Ciccas_004528</name>
</gene>
<keyword evidence="2" id="KW-1185">Reference proteome</keyword>
<sequence length="135" mass="15393">MYNRKLALLEKCIDDLRQKNLESLSTRQSFVDSYSDCIGLLNVTINESDLLLNFTEKFKNAYSSSGVFPRIPDFIREAAKNYNLSPEVTLEQALENVSQDTDQANDARESNLQDCFNNSRLPENFADSTLLPIPY</sequence>
<name>A0ABD2QBC0_9PLAT</name>
<organism evidence="1 2">
    <name type="scientific">Cichlidogyrus casuarinus</name>
    <dbReference type="NCBI Taxonomy" id="1844966"/>
    <lineage>
        <taxon>Eukaryota</taxon>
        <taxon>Metazoa</taxon>
        <taxon>Spiralia</taxon>
        <taxon>Lophotrochozoa</taxon>
        <taxon>Platyhelminthes</taxon>
        <taxon>Monogenea</taxon>
        <taxon>Monopisthocotylea</taxon>
        <taxon>Dactylogyridea</taxon>
        <taxon>Ancyrocephalidae</taxon>
        <taxon>Cichlidogyrus</taxon>
    </lineage>
</organism>
<dbReference type="AlphaFoldDB" id="A0ABD2QBC0"/>